<protein>
    <recommendedName>
        <fullName evidence="3">Hint domain-containing protein</fullName>
    </recommendedName>
</protein>
<evidence type="ECO:0000313" key="1">
    <source>
        <dbReference type="EMBL" id="RRC94436.1"/>
    </source>
</evidence>
<sequence>MPSGEEARVGLVGRTIPAGRMAAGMTSCLGRNILVGGVESMADGTTTPISQAGDEILAFDAATGRNVPGQVVETFTYEDVAVLELETSAGRVETTATHPFYVEGKGYTPAQDLRAGDLLRTPTGQRV</sequence>
<accession>A0A3P1SBJ8</accession>
<evidence type="ECO:0000313" key="2">
    <source>
        <dbReference type="Proteomes" id="UP000280444"/>
    </source>
</evidence>
<dbReference type="EMBL" id="RQZF01000022">
    <property type="protein sequence ID" value="RRC94436.1"/>
    <property type="molecule type" value="Genomic_DNA"/>
</dbReference>
<dbReference type="Gene3D" id="2.170.16.10">
    <property type="entry name" value="Hedgehog/Intein (Hint) domain"/>
    <property type="match status" value="1"/>
</dbReference>
<dbReference type="CDD" id="cd00081">
    <property type="entry name" value="Hint"/>
    <property type="match status" value="1"/>
</dbReference>
<reference evidence="1 2" key="1">
    <citation type="submission" date="2018-11" db="EMBL/GenBank/DDBJ databases">
        <title>Genomes From Bacteria Associated with the Canine Oral Cavity: a Test Case for Automated Genome-Based Taxonomic Assignment.</title>
        <authorList>
            <person name="Coil D.A."/>
            <person name="Jospin G."/>
            <person name="Darling A.E."/>
            <person name="Wallis C."/>
            <person name="Davis I.J."/>
            <person name="Harris S."/>
            <person name="Eisen J.A."/>
            <person name="Holcombe L.J."/>
            <person name="O'Flynn C."/>
        </authorList>
    </citation>
    <scope>NUCLEOTIDE SEQUENCE [LARGE SCALE GENOMIC DNA]</scope>
    <source>
        <strain evidence="1 2">OH770</strain>
    </source>
</reference>
<comment type="caution">
    <text evidence="1">The sequence shown here is derived from an EMBL/GenBank/DDBJ whole genome shotgun (WGS) entry which is preliminary data.</text>
</comment>
<gene>
    <name evidence="1" type="ORF">EII11_10235</name>
</gene>
<proteinExistence type="predicted"/>
<dbReference type="Pfam" id="PF07591">
    <property type="entry name" value="PT-HINT"/>
    <property type="match status" value="1"/>
</dbReference>
<dbReference type="InterPro" id="IPR036844">
    <property type="entry name" value="Hint_dom_sf"/>
</dbReference>
<dbReference type="SUPFAM" id="SSF51294">
    <property type="entry name" value="Hedgehog/intein (Hint) domain"/>
    <property type="match status" value="1"/>
</dbReference>
<keyword evidence="2" id="KW-1185">Reference proteome</keyword>
<organism evidence="1 2">
    <name type="scientific">Schaalia canis</name>
    <dbReference type="NCBI Taxonomy" id="100469"/>
    <lineage>
        <taxon>Bacteria</taxon>
        <taxon>Bacillati</taxon>
        <taxon>Actinomycetota</taxon>
        <taxon>Actinomycetes</taxon>
        <taxon>Actinomycetales</taxon>
        <taxon>Actinomycetaceae</taxon>
        <taxon>Schaalia</taxon>
    </lineage>
</organism>
<dbReference type="RefSeq" id="WP_205649290.1">
    <property type="nucleotide sequence ID" value="NZ_RQZF01000022.1"/>
</dbReference>
<feature type="non-terminal residue" evidence="1">
    <location>
        <position position="127"/>
    </location>
</feature>
<dbReference type="AlphaFoldDB" id="A0A3P1SBJ8"/>
<evidence type="ECO:0008006" key="3">
    <source>
        <dbReference type="Google" id="ProtNLM"/>
    </source>
</evidence>
<dbReference type="Proteomes" id="UP000280444">
    <property type="component" value="Unassembled WGS sequence"/>
</dbReference>
<name>A0A3P1SBJ8_9ACTO</name>